<keyword evidence="5" id="KW-1185">Reference proteome</keyword>
<dbReference type="Proteomes" id="UP001367676">
    <property type="component" value="Unassembled WGS sequence"/>
</dbReference>
<dbReference type="SMART" id="SM00225">
    <property type="entry name" value="BTB"/>
    <property type="match status" value="1"/>
</dbReference>
<feature type="compositionally biased region" description="Polar residues" evidence="2">
    <location>
        <begin position="1416"/>
        <end position="1430"/>
    </location>
</feature>
<evidence type="ECO:0000256" key="2">
    <source>
        <dbReference type="SAM" id="MobiDB-lite"/>
    </source>
</evidence>
<feature type="region of interest" description="Disordered" evidence="2">
    <location>
        <begin position="837"/>
        <end position="876"/>
    </location>
</feature>
<dbReference type="Pfam" id="PF00651">
    <property type="entry name" value="BTB"/>
    <property type="match status" value="1"/>
</dbReference>
<accession>A0AAN9TJW9</accession>
<feature type="compositionally biased region" description="Low complexity" evidence="2">
    <location>
        <begin position="1546"/>
        <end position="1564"/>
    </location>
</feature>
<evidence type="ECO:0000313" key="4">
    <source>
        <dbReference type="EMBL" id="KAK7590333.1"/>
    </source>
</evidence>
<feature type="coiled-coil region" evidence="1">
    <location>
        <begin position="1273"/>
        <end position="1300"/>
    </location>
</feature>
<proteinExistence type="predicted"/>
<protein>
    <recommendedName>
        <fullName evidence="3">BTB domain-containing protein</fullName>
    </recommendedName>
</protein>
<dbReference type="PROSITE" id="PS50097">
    <property type="entry name" value="BTB"/>
    <property type="match status" value="1"/>
</dbReference>
<dbReference type="Pfam" id="PF26017">
    <property type="entry name" value="BACK_BTBD8"/>
    <property type="match status" value="1"/>
</dbReference>
<feature type="domain" description="BTB" evidence="3">
    <location>
        <begin position="1006"/>
        <end position="1073"/>
    </location>
</feature>
<feature type="region of interest" description="Disordered" evidence="2">
    <location>
        <begin position="722"/>
        <end position="744"/>
    </location>
</feature>
<evidence type="ECO:0000256" key="1">
    <source>
        <dbReference type="SAM" id="Coils"/>
    </source>
</evidence>
<name>A0AAN9TJW9_9HEMI</name>
<dbReference type="SUPFAM" id="SSF54695">
    <property type="entry name" value="POZ domain"/>
    <property type="match status" value="1"/>
</dbReference>
<feature type="compositionally biased region" description="Basic and acidic residues" evidence="2">
    <location>
        <begin position="1650"/>
        <end position="1662"/>
    </location>
</feature>
<keyword evidence="1" id="KW-0175">Coiled coil</keyword>
<dbReference type="EMBL" id="JBBCAQ010000022">
    <property type="protein sequence ID" value="KAK7590333.1"/>
    <property type="molecule type" value="Genomic_DNA"/>
</dbReference>
<sequence length="1686" mass="187079">MYLCMSYTPLLIEAATVRRTEAVETQQTLPFCIGNLEIYYASEIKSKEDELLKCIESAFSIDKPLSLEGSSDFELSHYFSINDSFISTSTPKLHLLRDLSKSSTCVSFSHFRNSDNTVYYSLVDESLVLSDFSDINEDPSKGMNNHKDLLKSASSEMNITSRDPPSIDEPVQSKCITANVIDSMSEASIDSTPKSVVEHISISDLLHDAKKEPESNPPPKKFFTNDEEQNSSISSGKVRKFFIDASDLIDEDADNGGEKVLPVTNVQEPQTSPSLHYGEPNFESNSNVIPSEEIICEKLQFELTTAPVPKGNKCEEAETETTCTLSLQNAKISENSRPTYNKEPDEPVETTCNVVLRRDKTHRAPEVDSLMLSQNEVTYVVPKEESSYNVPLRNEKLCEKQTPDSLDDYPPTNECDQHTPAELRNKLENDFLRASLTEKEQHCDPDLAQTSCDPLPAQRSCENENHSFAFIPAISFEIFKTYLIEKFECARKNHAYSDDELQRLKVFDELVSQDDSFTYLRCDLEEMLASDTTKLRIAMHKFLVKQYEKHHKSTYSSVKAIIVDFLKQHEGHEQKFAQTPDSLNGDDGDERLDDAIVAEVDKLFKKLLKISAPSDKQPEPVKDQPVTSRSCGFFIDLKESPKPKSEAKERSLPSKQLFSMFIDFGNSTDSDSSLEVQNRLERRKKQYISKLEKSRELRNSTTSLNEVEAVAGRQLEKIVQSTPLSCNTTSTSEKSTDEPKSVDTSTVVLRRNKHTNGTPHPHAIRRSWNVDKTNEVNQNTVTKHKRSYSVSARQCEAISDTPYVVEVNMNRQVHAAEFPSIGNADSTNELTVNGESEISNNHSYSEGGDAATQSSISNSTSAKASTNGASAKSEENCSKTKEKVFVKLSDMDKEPKTLSTTDQWSSVRMTKSAIGTETSWFESKLLNGSANSRSLSRIFPDLSASVLSKPNSDVDDTTVSSMSSVQSSSAVSTCESNLDLSNNASKSDNNTLGQDLLKMFLDEISTDVVVEVAGRRIKAHKCILTSRCQYFAALLSGGWVESAGNVLSIHGFSFNVVHFALCYIYSGESEIPENISIVELASLADYLCLEGLKEVVSCTLKMRYCHFFHKPCNICSVGVLECLPIAVNYGLDDIHRKSLRWITKHYVRLWCSKAFATLPRELIDKCYNQHAVNMTVNNVFETLTNCDKLFTLIPQTRWAEPCFVVTRKLHDFCIKFLANHFVEFLKSDAFMSIATNRTWGIIIMDEKTQLACGKMRSDQLCHSYAYISGQCKLAMASHENEELIELLNRVKHQIETALVKIALQACQCSAWFQMDAELRSHIQTTAGLTFVPSEVKRRVETFKPRPSTISSGSRSVDLQQVKTAINRQHRQANNVRSHEVKSSKQAANQKSSSHHGRSTSTRQNGSHGTQNKENKGSSTKASSHANSKSPFRNKYANVKSRYMSAKTDRATASETTPSETSEAERRPPHGNKRPSKSLASSVHLSPGASIRQTARAVSLSKIPVSVRNSSQMRGDTDRDTTSGSDNGTRPEQRRSTCANGDSAKIGTASGGRRLASSRSAAANGVAPRPAMRKSHSSADAAPARSTRAQSALANRRKANGANGVASKREHGAGRRRTPAGTVPAPRSKDSSPDTKCPSNPSSSKTSVSEEIARPDVPFRRDGTFCIDEPTVLKKHSPTSETQANVL</sequence>
<evidence type="ECO:0000313" key="5">
    <source>
        <dbReference type="Proteomes" id="UP001367676"/>
    </source>
</evidence>
<gene>
    <name evidence="4" type="ORF">V9T40_001946</name>
</gene>
<dbReference type="InterPro" id="IPR000210">
    <property type="entry name" value="BTB/POZ_dom"/>
</dbReference>
<feature type="region of interest" description="Disordered" evidence="2">
    <location>
        <begin position="1367"/>
        <end position="1663"/>
    </location>
</feature>
<feature type="compositionally biased region" description="Polar residues" evidence="2">
    <location>
        <begin position="722"/>
        <end position="733"/>
    </location>
</feature>
<organism evidence="4 5">
    <name type="scientific">Parthenolecanium corni</name>
    <dbReference type="NCBI Taxonomy" id="536013"/>
    <lineage>
        <taxon>Eukaryota</taxon>
        <taxon>Metazoa</taxon>
        <taxon>Ecdysozoa</taxon>
        <taxon>Arthropoda</taxon>
        <taxon>Hexapoda</taxon>
        <taxon>Insecta</taxon>
        <taxon>Pterygota</taxon>
        <taxon>Neoptera</taxon>
        <taxon>Paraneoptera</taxon>
        <taxon>Hemiptera</taxon>
        <taxon>Sternorrhyncha</taxon>
        <taxon>Coccoidea</taxon>
        <taxon>Coccidae</taxon>
        <taxon>Parthenolecanium</taxon>
    </lineage>
</organism>
<dbReference type="InterPro" id="IPR043225">
    <property type="entry name" value="BACK_BTBD8"/>
</dbReference>
<comment type="caution">
    <text evidence="4">The sequence shown here is derived from an EMBL/GenBank/DDBJ whole genome shotgun (WGS) entry which is preliminary data.</text>
</comment>
<dbReference type="Gene3D" id="3.30.710.10">
    <property type="entry name" value="Potassium Channel Kv1.1, Chain A"/>
    <property type="match status" value="1"/>
</dbReference>
<feature type="compositionally biased region" description="Low complexity" evidence="2">
    <location>
        <begin position="850"/>
        <end position="871"/>
    </location>
</feature>
<feature type="region of interest" description="Disordered" evidence="2">
    <location>
        <begin position="207"/>
        <end position="231"/>
    </location>
</feature>
<dbReference type="InterPro" id="IPR011333">
    <property type="entry name" value="SKP1/BTB/POZ_sf"/>
</dbReference>
<dbReference type="PANTHER" id="PTHR22427">
    <property type="entry name" value="GH15728P"/>
    <property type="match status" value="1"/>
</dbReference>
<dbReference type="PANTHER" id="PTHR22427:SF7">
    <property type="entry name" value="GH15728P"/>
    <property type="match status" value="1"/>
</dbReference>
<reference evidence="4 5" key="1">
    <citation type="submission" date="2024-03" db="EMBL/GenBank/DDBJ databases">
        <title>Adaptation during the transition from Ophiocordyceps entomopathogen to insect associate is accompanied by gene loss and intensified selection.</title>
        <authorList>
            <person name="Ward C.M."/>
            <person name="Onetto C.A."/>
            <person name="Borneman A.R."/>
        </authorList>
    </citation>
    <scope>NUCLEOTIDE SEQUENCE [LARGE SCALE GENOMIC DNA]</scope>
    <source>
        <strain evidence="4">AWRI1</strain>
        <tissue evidence="4">Single Adult Female</tissue>
    </source>
</reference>
<evidence type="ECO:0000259" key="3">
    <source>
        <dbReference type="PROSITE" id="PS50097"/>
    </source>
</evidence>
<dbReference type="CDD" id="cd18490">
    <property type="entry name" value="BACK_BTBD8"/>
    <property type="match status" value="1"/>
</dbReference>
<feature type="compositionally biased region" description="Low complexity" evidence="2">
    <location>
        <begin position="1638"/>
        <end position="1648"/>
    </location>
</feature>
<dbReference type="CDD" id="cd18286">
    <property type="entry name" value="BTB2_POZ_BTBD8"/>
    <property type="match status" value="1"/>
</dbReference>